<gene>
    <name evidence="3" type="ORF">LTR91_025106</name>
</gene>
<reference evidence="3" key="1">
    <citation type="submission" date="2023-06" db="EMBL/GenBank/DDBJ databases">
        <title>Black Yeasts Isolated from many extreme environments.</title>
        <authorList>
            <person name="Coleine C."/>
            <person name="Stajich J.E."/>
            <person name="Selbmann L."/>
        </authorList>
    </citation>
    <scope>NUCLEOTIDE SEQUENCE</scope>
    <source>
        <strain evidence="3">CCFEE 5200</strain>
    </source>
</reference>
<dbReference type="InterPro" id="IPR038169">
    <property type="entry name" value="DC-UbP/UBTD2_N_sf"/>
</dbReference>
<feature type="compositionally biased region" description="Basic and acidic residues" evidence="1">
    <location>
        <begin position="200"/>
        <end position="209"/>
    </location>
</feature>
<feature type="compositionally biased region" description="Acidic residues" evidence="1">
    <location>
        <begin position="216"/>
        <end position="225"/>
    </location>
</feature>
<dbReference type="AlphaFoldDB" id="A0AAN6JZR5"/>
<name>A0AAN6JZR5_9PEZI</name>
<feature type="compositionally biased region" description="Basic and acidic residues" evidence="1">
    <location>
        <begin position="243"/>
        <end position="253"/>
    </location>
</feature>
<comment type="caution">
    <text evidence="3">The sequence shown here is derived from an EMBL/GenBank/DDBJ whole genome shotgun (WGS) entry which is preliminary data.</text>
</comment>
<feature type="domain" description="DC-UbP/UBTD2 N-terminal" evidence="2">
    <location>
        <begin position="96"/>
        <end position="196"/>
    </location>
</feature>
<dbReference type="Proteomes" id="UP001175353">
    <property type="component" value="Unassembled WGS sequence"/>
</dbReference>
<dbReference type="EMBL" id="JAUJLE010000714">
    <property type="protein sequence ID" value="KAK0951256.1"/>
    <property type="molecule type" value="Genomic_DNA"/>
</dbReference>
<dbReference type="InterPro" id="IPR029071">
    <property type="entry name" value="Ubiquitin-like_domsf"/>
</dbReference>
<feature type="compositionally biased region" description="Pro residues" evidence="1">
    <location>
        <begin position="77"/>
        <end position="89"/>
    </location>
</feature>
<organism evidence="3 4">
    <name type="scientific">Friedmanniomyces endolithicus</name>
    <dbReference type="NCBI Taxonomy" id="329885"/>
    <lineage>
        <taxon>Eukaryota</taxon>
        <taxon>Fungi</taxon>
        <taxon>Dikarya</taxon>
        <taxon>Ascomycota</taxon>
        <taxon>Pezizomycotina</taxon>
        <taxon>Dothideomycetes</taxon>
        <taxon>Dothideomycetidae</taxon>
        <taxon>Mycosphaerellales</taxon>
        <taxon>Teratosphaeriaceae</taxon>
        <taxon>Friedmanniomyces</taxon>
    </lineage>
</organism>
<evidence type="ECO:0000259" key="2">
    <source>
        <dbReference type="Pfam" id="PF16455"/>
    </source>
</evidence>
<evidence type="ECO:0000313" key="4">
    <source>
        <dbReference type="Proteomes" id="UP001175353"/>
    </source>
</evidence>
<dbReference type="InterPro" id="IPR039869">
    <property type="entry name" value="UBTD1/2"/>
</dbReference>
<keyword evidence="4" id="KW-1185">Reference proteome</keyword>
<sequence>MGCCTSTPSSSSAPHNPHPQLHGGVAHPHDPSGGGSAPDSHNSSQNPIAIGAAPRSLHGANSGSVARRPHHHDNHPPNSPLQLPPPLPHSPSNLPQHPPPWTRSLLTRLRAEFFDTQLSGDPLAWIAIRRVCELLREGDVGTAQAVLDAAALTTPRGLVGRGKGVDGRRGGVWDAGGRFYEVPGWVVGDPGDIVEDEMGEKDGDGEKVGLDGVGGVEEDDTDDAEDLKKQEVRVPAPQPAPPRVEKGKGRAESPGRLVKVACRRSDRGRDLVVDYNEKEPAASLAVRVRDKIGEKRVRLVFRGRLVDGGKTLAAQGWKEGLVVNAFVDTGD</sequence>
<dbReference type="Gene3D" id="1.20.225.20">
    <property type="entry name" value="Ub domain-containing protein, DC-UbP/UBTD2, N-terminal domain"/>
    <property type="match status" value="1"/>
</dbReference>
<feature type="compositionally biased region" description="Low complexity" evidence="1">
    <location>
        <begin position="1"/>
        <end position="19"/>
    </location>
</feature>
<dbReference type="InterPro" id="IPR032752">
    <property type="entry name" value="DC-UbP/UBTD2_N"/>
</dbReference>
<evidence type="ECO:0000313" key="3">
    <source>
        <dbReference type="EMBL" id="KAK0951256.1"/>
    </source>
</evidence>
<dbReference type="Pfam" id="PF16455">
    <property type="entry name" value="UBD"/>
    <property type="match status" value="1"/>
</dbReference>
<feature type="region of interest" description="Disordered" evidence="1">
    <location>
        <begin position="1"/>
        <end position="101"/>
    </location>
</feature>
<accession>A0AAN6JZR5</accession>
<evidence type="ECO:0000256" key="1">
    <source>
        <dbReference type="SAM" id="MobiDB-lite"/>
    </source>
</evidence>
<feature type="region of interest" description="Disordered" evidence="1">
    <location>
        <begin position="198"/>
        <end position="254"/>
    </location>
</feature>
<proteinExistence type="predicted"/>
<dbReference type="PANTHER" id="PTHR13609">
    <property type="entry name" value="UBIQUITIN DOMAIN CONTAINING 1 PROTEIN-RELATED"/>
    <property type="match status" value="1"/>
</dbReference>
<dbReference type="SUPFAM" id="SSF54236">
    <property type="entry name" value="Ubiquitin-like"/>
    <property type="match status" value="1"/>
</dbReference>
<protein>
    <recommendedName>
        <fullName evidence="2">DC-UbP/UBTD2 N-terminal domain-containing protein</fullName>
    </recommendedName>
</protein>